<protein>
    <submittedName>
        <fullName evidence="2">(rape) hypothetical protein</fullName>
    </submittedName>
    <submittedName>
        <fullName evidence="3">BnaAnng24560D protein</fullName>
    </submittedName>
</protein>
<evidence type="ECO:0000313" key="4">
    <source>
        <dbReference type="Proteomes" id="UP000028999"/>
    </source>
</evidence>
<evidence type="ECO:0000313" key="2">
    <source>
        <dbReference type="EMBL" id="CAF2359904.1"/>
    </source>
</evidence>
<dbReference type="Proteomes" id="UP000028999">
    <property type="component" value="Unassembled WGS sequence"/>
</dbReference>
<keyword evidence="1" id="KW-0732">Signal</keyword>
<dbReference type="Gramene" id="CDY67526">
    <property type="protein sequence ID" value="CDY67526"/>
    <property type="gene ID" value="GSBRNA2T00064359001"/>
</dbReference>
<dbReference type="OMA" id="MSIVSCT"/>
<dbReference type="Proteomes" id="UP001295469">
    <property type="component" value="Chromosome A10"/>
</dbReference>
<dbReference type="PaxDb" id="3708-A0A078JP81"/>
<accession>A0A078JP81</accession>
<reference evidence="3 4" key="1">
    <citation type="journal article" date="2014" name="Science">
        <title>Plant genetics. Early allopolyploid evolution in the post-Neolithic Brassica napus oilseed genome.</title>
        <authorList>
            <person name="Chalhoub B."/>
            <person name="Denoeud F."/>
            <person name="Liu S."/>
            <person name="Parkin I.A."/>
            <person name="Tang H."/>
            <person name="Wang X."/>
            <person name="Chiquet J."/>
            <person name="Belcram H."/>
            <person name="Tong C."/>
            <person name="Samans B."/>
            <person name="Correa M."/>
            <person name="Da Silva C."/>
            <person name="Just J."/>
            <person name="Falentin C."/>
            <person name="Koh C.S."/>
            <person name="Le Clainche I."/>
            <person name="Bernard M."/>
            <person name="Bento P."/>
            <person name="Noel B."/>
            <person name="Labadie K."/>
            <person name="Alberti A."/>
            <person name="Charles M."/>
            <person name="Arnaud D."/>
            <person name="Guo H."/>
            <person name="Daviaud C."/>
            <person name="Alamery S."/>
            <person name="Jabbari K."/>
            <person name="Zhao M."/>
            <person name="Edger P.P."/>
            <person name="Chelaifa H."/>
            <person name="Tack D."/>
            <person name="Lassalle G."/>
            <person name="Mestiri I."/>
            <person name="Schnel N."/>
            <person name="Le Paslier M.C."/>
            <person name="Fan G."/>
            <person name="Renault V."/>
            <person name="Bayer P.E."/>
            <person name="Golicz A.A."/>
            <person name="Manoli S."/>
            <person name="Lee T.H."/>
            <person name="Thi V.H."/>
            <person name="Chalabi S."/>
            <person name="Hu Q."/>
            <person name="Fan C."/>
            <person name="Tollenaere R."/>
            <person name="Lu Y."/>
            <person name="Battail C."/>
            <person name="Shen J."/>
            <person name="Sidebottom C.H."/>
            <person name="Wang X."/>
            <person name="Canaguier A."/>
            <person name="Chauveau A."/>
            <person name="Berard A."/>
            <person name="Deniot G."/>
            <person name="Guan M."/>
            <person name="Liu Z."/>
            <person name="Sun F."/>
            <person name="Lim Y.P."/>
            <person name="Lyons E."/>
            <person name="Town C.D."/>
            <person name="Bancroft I."/>
            <person name="Wang X."/>
            <person name="Meng J."/>
            <person name="Ma J."/>
            <person name="Pires J.C."/>
            <person name="King G.J."/>
            <person name="Brunel D."/>
            <person name="Delourme R."/>
            <person name="Renard M."/>
            <person name="Aury J.M."/>
            <person name="Adams K.L."/>
            <person name="Batley J."/>
            <person name="Snowdon R.J."/>
            <person name="Tost J."/>
            <person name="Edwards D."/>
            <person name="Zhou Y."/>
            <person name="Hua W."/>
            <person name="Sharpe A.G."/>
            <person name="Paterson A.H."/>
            <person name="Guan C."/>
            <person name="Wincker P."/>
        </authorList>
    </citation>
    <scope>NUCLEOTIDE SEQUENCE [LARGE SCALE GENOMIC DNA]</scope>
    <source>
        <strain evidence="4">cv. Darmor-bzh</strain>
    </source>
</reference>
<evidence type="ECO:0000313" key="3">
    <source>
        <dbReference type="EMBL" id="CDY67526.1"/>
    </source>
</evidence>
<reference evidence="2" key="3">
    <citation type="submission" date="2021-01" db="EMBL/GenBank/DDBJ databases">
        <authorList>
            <consortium name="Genoscope - CEA"/>
            <person name="William W."/>
        </authorList>
    </citation>
    <scope>NUCLEOTIDE SEQUENCE</scope>
</reference>
<dbReference type="PROSITE" id="PS51257">
    <property type="entry name" value="PROKAR_LIPOPROTEIN"/>
    <property type="match status" value="1"/>
</dbReference>
<name>A0A078JP81_BRANA</name>
<feature type="signal peptide" evidence="1">
    <location>
        <begin position="1"/>
        <end position="25"/>
    </location>
</feature>
<organism evidence="3 4">
    <name type="scientific">Brassica napus</name>
    <name type="common">Rape</name>
    <dbReference type="NCBI Taxonomy" id="3708"/>
    <lineage>
        <taxon>Eukaryota</taxon>
        <taxon>Viridiplantae</taxon>
        <taxon>Streptophyta</taxon>
        <taxon>Embryophyta</taxon>
        <taxon>Tracheophyta</taxon>
        <taxon>Spermatophyta</taxon>
        <taxon>Magnoliopsida</taxon>
        <taxon>eudicotyledons</taxon>
        <taxon>Gunneridae</taxon>
        <taxon>Pentapetalae</taxon>
        <taxon>rosids</taxon>
        <taxon>malvids</taxon>
        <taxon>Brassicales</taxon>
        <taxon>Brassicaceae</taxon>
        <taxon>Brassiceae</taxon>
        <taxon>Brassica</taxon>
    </lineage>
</organism>
<reference evidence="3" key="2">
    <citation type="submission" date="2014-06" db="EMBL/GenBank/DDBJ databases">
        <authorList>
            <person name="Genoscope - CEA"/>
        </authorList>
    </citation>
    <scope>NUCLEOTIDE SEQUENCE</scope>
</reference>
<dbReference type="AlphaFoldDB" id="A0A078JP81"/>
<sequence>MSISEKCILIAFVFTLFFAMSIVSCTDIVSDFGVKKAYNLCYGPCDDKGVCEPFCYTKKGPIRGDCVGGTCCCAEH</sequence>
<gene>
    <name evidence="3" type="primary">BnaAnng24560D</name>
    <name evidence="2" type="ORF">DARMORV10_A10P31080.1</name>
    <name evidence="3" type="ORF">GSBRNA2T00064359001</name>
</gene>
<proteinExistence type="predicted"/>
<keyword evidence="4" id="KW-1185">Reference proteome</keyword>
<dbReference type="EMBL" id="HG994364">
    <property type="protein sequence ID" value="CAF2359904.1"/>
    <property type="molecule type" value="Genomic_DNA"/>
</dbReference>
<evidence type="ECO:0000256" key="1">
    <source>
        <dbReference type="SAM" id="SignalP"/>
    </source>
</evidence>
<feature type="chain" id="PRO_5040562255" evidence="1">
    <location>
        <begin position="26"/>
        <end position="76"/>
    </location>
</feature>
<dbReference type="EMBL" id="LK036205">
    <property type="protein sequence ID" value="CDY67526.1"/>
    <property type="molecule type" value="Genomic_DNA"/>
</dbReference>